<dbReference type="SUPFAM" id="SSF46785">
    <property type="entry name" value="Winged helix' DNA-binding domain"/>
    <property type="match status" value="1"/>
</dbReference>
<dbReference type="AlphaFoldDB" id="A0A345UG53"/>
<dbReference type="PANTHER" id="PTHR13504">
    <property type="entry name" value="FIDO DOMAIN-CONTAINING PROTEIN DDB_G0283145"/>
    <property type="match status" value="1"/>
</dbReference>
<dbReference type="InterPro" id="IPR036390">
    <property type="entry name" value="WH_DNA-bd_sf"/>
</dbReference>
<feature type="binding site" evidence="3">
    <location>
        <begin position="238"/>
        <end position="239"/>
    </location>
    <ligand>
        <name>ATP</name>
        <dbReference type="ChEBI" id="CHEBI:30616"/>
    </ligand>
</feature>
<dbReference type="RefSeq" id="WP_114982696.1">
    <property type="nucleotide sequence ID" value="NZ_CP027806.1"/>
</dbReference>
<keyword evidence="1" id="KW-0547">Nucleotide-binding</keyword>
<evidence type="ECO:0000313" key="6">
    <source>
        <dbReference type="Proteomes" id="UP000254808"/>
    </source>
</evidence>
<proteinExistence type="predicted"/>
<sequence>MNTLPEEWIWTPLPPDAELETAAILKATITAQQYLAELKGISQTMPNRNILLSTLPLQEAQDSSEVENIVTTQDALFKSKLSGISETDHATKEVSRYVTALNTGFERIRQDGLLTTRHIIAIQQQLEDNDAGIRALAGTRLSNPRTGEIIFVPPQDKSIILRALDNLEQFMNDDEMSSLHPLIKMSIIHYQFESIHPFYDGNGRTGRIINMLYLVKEGLLDLPILYLSRFVIRNKSDYYRLLQRVRTHQDWESWIIFMLQGVAETSRDTIRVITGIRTLMKQYKKGIREQFPFYSQDLINHLFRHPYSKIAHLQHDLSISRPTASKYLEELTAAGYLEKIKEGRENYFLNPRLLRILSGDSP</sequence>
<feature type="binding site" evidence="1">
    <location>
        <position position="196"/>
    </location>
    <ligand>
        <name>ATP</name>
        <dbReference type="ChEBI" id="CHEBI:30616"/>
    </ligand>
</feature>
<dbReference type="Pfam" id="PF02661">
    <property type="entry name" value="Fic"/>
    <property type="match status" value="1"/>
</dbReference>
<reference evidence="5 6" key="1">
    <citation type="submission" date="2018-03" db="EMBL/GenBank/DDBJ databases">
        <title>Phenotypic and genomic properties of Cyclonatronum proteinivorum gen. nov., sp. nov., a haloalkaliphilic bacteroidete from soda lakes possessing Na+-translocating rhodopsin.</title>
        <authorList>
            <person name="Toshchakov S.V."/>
            <person name="Korzhenkov A."/>
            <person name="Samarov N.I."/>
            <person name="Kublanov I.V."/>
            <person name="Muntyan M.S."/>
            <person name="Sorokin D.Y."/>
        </authorList>
    </citation>
    <scope>NUCLEOTIDE SEQUENCE [LARGE SCALE GENOMIC DNA]</scope>
    <source>
        <strain evidence="5 6">Omega</strain>
    </source>
</reference>
<feature type="binding site" evidence="1">
    <location>
        <position position="238"/>
    </location>
    <ligand>
        <name>ATP</name>
        <dbReference type="ChEBI" id="CHEBI:30616"/>
    </ligand>
</feature>
<keyword evidence="1" id="KW-0067">ATP-binding</keyword>
<organism evidence="5 6">
    <name type="scientific">Cyclonatronum proteinivorum</name>
    <dbReference type="NCBI Taxonomy" id="1457365"/>
    <lineage>
        <taxon>Bacteria</taxon>
        <taxon>Pseudomonadati</taxon>
        <taxon>Balneolota</taxon>
        <taxon>Balneolia</taxon>
        <taxon>Balneolales</taxon>
        <taxon>Cyclonatronaceae</taxon>
        <taxon>Cyclonatronum</taxon>
    </lineage>
</organism>
<dbReference type="GO" id="GO:0006355">
    <property type="term" value="P:regulation of DNA-templated transcription"/>
    <property type="evidence" value="ECO:0007669"/>
    <property type="project" value="UniProtKB-ARBA"/>
</dbReference>
<dbReference type="Gene3D" id="1.10.3290.10">
    <property type="entry name" value="Fido-like domain"/>
    <property type="match status" value="1"/>
</dbReference>
<keyword evidence="6" id="KW-1185">Reference proteome</keyword>
<protein>
    <submittedName>
        <fullName evidence="5">Fic family protein</fullName>
    </submittedName>
</protein>
<feature type="binding site" evidence="1">
    <location>
        <position position="67"/>
    </location>
    <ligand>
        <name>ATP</name>
        <dbReference type="ChEBI" id="CHEBI:30616"/>
    </ligand>
</feature>
<feature type="active site" evidence="2">
    <location>
        <position position="196"/>
    </location>
</feature>
<evidence type="ECO:0000259" key="4">
    <source>
        <dbReference type="PROSITE" id="PS51459"/>
    </source>
</evidence>
<dbReference type="Proteomes" id="UP000254808">
    <property type="component" value="Chromosome"/>
</dbReference>
<dbReference type="InterPro" id="IPR003812">
    <property type="entry name" value="Fido"/>
</dbReference>
<dbReference type="InterPro" id="IPR048770">
    <property type="entry name" value="SoFic-like_C"/>
</dbReference>
<name>A0A345UG53_9BACT</name>
<evidence type="ECO:0000256" key="2">
    <source>
        <dbReference type="PIRSR" id="PIRSR640198-1"/>
    </source>
</evidence>
<dbReference type="OrthoDB" id="9814400at2"/>
<dbReference type="InterPro" id="IPR011991">
    <property type="entry name" value="ArsR-like_HTH"/>
</dbReference>
<dbReference type="InterPro" id="IPR036597">
    <property type="entry name" value="Fido-like_dom_sf"/>
</dbReference>
<accession>A0A345UG53</accession>
<evidence type="ECO:0000256" key="1">
    <source>
        <dbReference type="PIRSR" id="PIRSR038925-1"/>
    </source>
</evidence>
<dbReference type="Pfam" id="PF21248">
    <property type="entry name" value="SoFic-like_C"/>
    <property type="match status" value="1"/>
</dbReference>
<dbReference type="Pfam" id="PF13784">
    <property type="entry name" value="Fic_N"/>
    <property type="match status" value="1"/>
</dbReference>
<dbReference type="PIRSF" id="PIRSF038925">
    <property type="entry name" value="AMP-prot_trans"/>
    <property type="match status" value="1"/>
</dbReference>
<evidence type="ECO:0000313" key="5">
    <source>
        <dbReference type="EMBL" id="AXI99454.1"/>
    </source>
</evidence>
<dbReference type="KEGG" id="cprv:CYPRO_0167"/>
<dbReference type="PROSITE" id="PS51459">
    <property type="entry name" value="FIDO"/>
    <property type="match status" value="1"/>
</dbReference>
<gene>
    <name evidence="5" type="ORF">CYPRO_0167</name>
</gene>
<dbReference type="Gene3D" id="1.10.10.10">
    <property type="entry name" value="Winged helix-like DNA-binding domain superfamily/Winged helix DNA-binding domain"/>
    <property type="match status" value="1"/>
</dbReference>
<dbReference type="PANTHER" id="PTHR13504:SF35">
    <property type="entry name" value="PROTEIN ADENYLYLTRANSFERASE SOFIC"/>
    <property type="match status" value="1"/>
</dbReference>
<dbReference type="InterPro" id="IPR026287">
    <property type="entry name" value="SoFic-like"/>
</dbReference>
<dbReference type="CDD" id="cd00090">
    <property type="entry name" value="HTH_ARSR"/>
    <property type="match status" value="1"/>
</dbReference>
<dbReference type="InterPro" id="IPR025758">
    <property type="entry name" value="Fic/DOC_N"/>
</dbReference>
<dbReference type="SUPFAM" id="SSF140931">
    <property type="entry name" value="Fic-like"/>
    <property type="match status" value="1"/>
</dbReference>
<dbReference type="GO" id="GO:0005524">
    <property type="term" value="F:ATP binding"/>
    <property type="evidence" value="ECO:0007669"/>
    <property type="project" value="UniProtKB-KW"/>
</dbReference>
<feature type="domain" description="Fido" evidence="4">
    <location>
        <begin position="114"/>
        <end position="260"/>
    </location>
</feature>
<evidence type="ECO:0000256" key="3">
    <source>
        <dbReference type="PIRSR" id="PIRSR640198-2"/>
    </source>
</evidence>
<dbReference type="EMBL" id="CP027806">
    <property type="protein sequence ID" value="AXI99454.1"/>
    <property type="molecule type" value="Genomic_DNA"/>
</dbReference>
<dbReference type="InterPro" id="IPR040198">
    <property type="entry name" value="Fido_containing"/>
</dbReference>
<feature type="binding site" evidence="1">
    <location>
        <begin position="201"/>
        <end position="207"/>
    </location>
    <ligand>
        <name>ATP</name>
        <dbReference type="ChEBI" id="CHEBI:30616"/>
    </ligand>
</feature>
<dbReference type="InterPro" id="IPR036388">
    <property type="entry name" value="WH-like_DNA-bd_sf"/>
</dbReference>
<feature type="binding site" evidence="3">
    <location>
        <begin position="200"/>
        <end position="207"/>
    </location>
    <ligand>
        <name>ATP</name>
        <dbReference type="ChEBI" id="CHEBI:30616"/>
    </ligand>
</feature>